<dbReference type="SUPFAM" id="SSF81342">
    <property type="entry name" value="Transmembrane di-heme cytochromes"/>
    <property type="match status" value="1"/>
</dbReference>
<keyword evidence="9 13" id="KW-1133">Transmembrane helix</keyword>
<keyword evidence="4" id="KW-1003">Cell membrane</keyword>
<comment type="subcellular location">
    <subcellularLocation>
        <location evidence="2">Cell membrane</location>
        <topology evidence="2">Multi-pass membrane protein</topology>
    </subcellularLocation>
</comment>
<keyword evidence="11 13" id="KW-0472">Membrane</keyword>
<feature type="transmembrane region" description="Helical" evidence="13">
    <location>
        <begin position="12"/>
        <end position="32"/>
    </location>
</feature>
<dbReference type="AlphaFoldDB" id="A0A3A1YHD7"/>
<dbReference type="InterPro" id="IPR016174">
    <property type="entry name" value="Di-haem_cyt_TM"/>
</dbReference>
<dbReference type="GO" id="GO:0046872">
    <property type="term" value="F:metal ion binding"/>
    <property type="evidence" value="ECO:0007669"/>
    <property type="project" value="UniProtKB-KW"/>
</dbReference>
<keyword evidence="10" id="KW-0408">Iron</keyword>
<evidence type="ECO:0000256" key="12">
    <source>
        <dbReference type="ARBA" id="ARBA00037975"/>
    </source>
</evidence>
<comment type="caution">
    <text evidence="15">The sequence shown here is derived from an EMBL/GenBank/DDBJ whole genome shotgun (WGS) entry which is preliminary data.</text>
</comment>
<evidence type="ECO:0000256" key="13">
    <source>
        <dbReference type="SAM" id="Phobius"/>
    </source>
</evidence>
<feature type="transmembrane region" description="Helical" evidence="13">
    <location>
        <begin position="143"/>
        <end position="164"/>
    </location>
</feature>
<proteinExistence type="inferred from homology"/>
<dbReference type="Proteomes" id="UP000265916">
    <property type="component" value="Unassembled WGS sequence"/>
</dbReference>
<dbReference type="GO" id="GO:0020037">
    <property type="term" value="F:heme binding"/>
    <property type="evidence" value="ECO:0007669"/>
    <property type="project" value="TreeGrafter"/>
</dbReference>
<dbReference type="EMBL" id="NRJG01000133">
    <property type="protein sequence ID" value="RIY35457.1"/>
    <property type="molecule type" value="Genomic_DNA"/>
</dbReference>
<feature type="transmembrane region" description="Helical" evidence="13">
    <location>
        <begin position="44"/>
        <end position="67"/>
    </location>
</feature>
<name>A0A3A1YHD7_9GAMM</name>
<evidence type="ECO:0000256" key="5">
    <source>
        <dbReference type="ARBA" id="ARBA00022617"/>
    </source>
</evidence>
<evidence type="ECO:0000256" key="8">
    <source>
        <dbReference type="ARBA" id="ARBA00022982"/>
    </source>
</evidence>
<dbReference type="GO" id="GO:0022904">
    <property type="term" value="P:respiratory electron transport chain"/>
    <property type="evidence" value="ECO:0007669"/>
    <property type="project" value="InterPro"/>
</dbReference>
<evidence type="ECO:0000259" key="14">
    <source>
        <dbReference type="Pfam" id="PF01292"/>
    </source>
</evidence>
<evidence type="ECO:0000256" key="6">
    <source>
        <dbReference type="ARBA" id="ARBA00022692"/>
    </source>
</evidence>
<evidence type="ECO:0000313" key="15">
    <source>
        <dbReference type="EMBL" id="RIY35457.1"/>
    </source>
</evidence>
<keyword evidence="6 13" id="KW-0812">Transmembrane</keyword>
<evidence type="ECO:0000256" key="4">
    <source>
        <dbReference type="ARBA" id="ARBA00022475"/>
    </source>
</evidence>
<feature type="transmembrane region" description="Helical" evidence="13">
    <location>
        <begin position="87"/>
        <end position="111"/>
    </location>
</feature>
<evidence type="ECO:0000256" key="11">
    <source>
        <dbReference type="ARBA" id="ARBA00023136"/>
    </source>
</evidence>
<reference evidence="15 16" key="1">
    <citation type="submission" date="2017-08" db="EMBL/GenBank/DDBJ databases">
        <title>Reclassification of Bisgaard taxon 37 and 44.</title>
        <authorList>
            <person name="Christensen H."/>
        </authorList>
    </citation>
    <scope>NUCLEOTIDE SEQUENCE [LARGE SCALE GENOMIC DNA]</scope>
    <source>
        <strain evidence="15 16">111</strain>
    </source>
</reference>
<evidence type="ECO:0000256" key="9">
    <source>
        <dbReference type="ARBA" id="ARBA00022989"/>
    </source>
</evidence>
<evidence type="ECO:0000256" key="2">
    <source>
        <dbReference type="ARBA" id="ARBA00004651"/>
    </source>
</evidence>
<dbReference type="InterPro" id="IPR011577">
    <property type="entry name" value="Cyt_b561_bac/Ni-Hgenase"/>
</dbReference>
<organism evidence="15 16">
    <name type="scientific">Psittacicella hinzii</name>
    <dbReference type="NCBI Taxonomy" id="2028575"/>
    <lineage>
        <taxon>Bacteria</taxon>
        <taxon>Pseudomonadati</taxon>
        <taxon>Pseudomonadota</taxon>
        <taxon>Gammaproteobacteria</taxon>
        <taxon>Pasteurellales</taxon>
        <taxon>Psittacicellaceae</taxon>
        <taxon>Psittacicella</taxon>
    </lineage>
</organism>
<keyword evidence="16" id="KW-1185">Reference proteome</keyword>
<evidence type="ECO:0000256" key="7">
    <source>
        <dbReference type="ARBA" id="ARBA00022723"/>
    </source>
</evidence>
<comment type="cofactor">
    <cofactor evidence="1">
        <name>heme b</name>
        <dbReference type="ChEBI" id="CHEBI:60344"/>
    </cofactor>
</comment>
<dbReference type="PANTHER" id="PTHR30529:SF1">
    <property type="entry name" value="CYTOCHROME B561 HOMOLOG 2"/>
    <property type="match status" value="1"/>
</dbReference>
<keyword evidence="7" id="KW-0479">Metal-binding</keyword>
<dbReference type="GO" id="GO:0009055">
    <property type="term" value="F:electron transfer activity"/>
    <property type="evidence" value="ECO:0007669"/>
    <property type="project" value="InterPro"/>
</dbReference>
<evidence type="ECO:0000256" key="1">
    <source>
        <dbReference type="ARBA" id="ARBA00001970"/>
    </source>
</evidence>
<dbReference type="OrthoDB" id="9793784at2"/>
<keyword evidence="8" id="KW-0249">Electron transport</keyword>
<evidence type="ECO:0000313" key="16">
    <source>
        <dbReference type="Proteomes" id="UP000265916"/>
    </source>
</evidence>
<dbReference type="RefSeq" id="WP_119532234.1">
    <property type="nucleotide sequence ID" value="NZ_JBHSSP010000037.1"/>
</dbReference>
<dbReference type="Pfam" id="PF01292">
    <property type="entry name" value="Ni_hydr_CYTB"/>
    <property type="match status" value="1"/>
</dbReference>
<feature type="domain" description="Cytochrome b561 bacterial/Ni-hydrogenase" evidence="14">
    <location>
        <begin position="7"/>
        <end position="179"/>
    </location>
</feature>
<keyword evidence="5" id="KW-0349">Heme</keyword>
<accession>A0A3A1YHD7</accession>
<evidence type="ECO:0000256" key="10">
    <source>
        <dbReference type="ARBA" id="ARBA00023004"/>
    </source>
</evidence>
<keyword evidence="3" id="KW-0813">Transport</keyword>
<gene>
    <name evidence="15" type="ORF">CKF58_06705</name>
</gene>
<comment type="similarity">
    <text evidence="12">Belongs to the cytochrome b561 family.</text>
</comment>
<sequence length="185" mass="21785">MEHREKYPLIQIRLHWIVFLLVICTYAAVWLAKYGLHNYPSLAHPIWLLHYFLGAMVFLFTCVRFVVQKLLQKHIPYIDPPIPLWQYILSTTLKIVLVVIYWVIPLAGYLYRCKSGFSLDLYFRTFHARCDVDPTAGQFWHTIHVSCAYTALGLIAIHAGFAIWNHRVRKNNMLRRMMPPCHKCG</sequence>
<dbReference type="GO" id="GO:0005886">
    <property type="term" value="C:plasma membrane"/>
    <property type="evidence" value="ECO:0007669"/>
    <property type="project" value="UniProtKB-SubCell"/>
</dbReference>
<protein>
    <recommendedName>
        <fullName evidence="14">Cytochrome b561 bacterial/Ni-hydrogenase domain-containing protein</fullName>
    </recommendedName>
</protein>
<dbReference type="InterPro" id="IPR052168">
    <property type="entry name" value="Cytochrome_b561_oxidase"/>
</dbReference>
<dbReference type="PANTHER" id="PTHR30529">
    <property type="entry name" value="CYTOCHROME B561"/>
    <property type="match status" value="1"/>
</dbReference>
<evidence type="ECO:0000256" key="3">
    <source>
        <dbReference type="ARBA" id="ARBA00022448"/>
    </source>
</evidence>